<dbReference type="GO" id="GO:0016020">
    <property type="term" value="C:membrane"/>
    <property type="evidence" value="ECO:0007669"/>
    <property type="project" value="InterPro"/>
</dbReference>
<dbReference type="EMBL" id="SLWU01000001">
    <property type="protein sequence ID" value="TCO68618.1"/>
    <property type="molecule type" value="Genomic_DNA"/>
</dbReference>
<keyword evidence="2" id="KW-0547">Nucleotide-binding</keyword>
<dbReference type="InterPro" id="IPR033887">
    <property type="entry name" value="PTS_IIA_man"/>
</dbReference>
<evidence type="ECO:0000259" key="6">
    <source>
        <dbReference type="PROSITE" id="PS51094"/>
    </source>
</evidence>
<evidence type="ECO:0000256" key="2">
    <source>
        <dbReference type="ARBA" id="ARBA00022741"/>
    </source>
</evidence>
<dbReference type="CDD" id="cd00211">
    <property type="entry name" value="PTS_IIA_fru"/>
    <property type="match status" value="1"/>
</dbReference>
<dbReference type="Gene3D" id="3.40.50.510">
    <property type="entry name" value="Phosphotransferase system, mannose-type IIA component"/>
    <property type="match status" value="1"/>
</dbReference>
<dbReference type="PANTHER" id="PTHR32071:SF38">
    <property type="entry name" value="PSP OPERON TRANSCRIPTIONAL ACTIVATOR"/>
    <property type="match status" value="1"/>
</dbReference>
<dbReference type="InterPro" id="IPR011608">
    <property type="entry name" value="PRD"/>
</dbReference>
<dbReference type="InterPro" id="IPR036662">
    <property type="entry name" value="PTS_EIIA_man-typ_sf"/>
</dbReference>
<dbReference type="GO" id="GO:0009401">
    <property type="term" value="P:phosphoenolpyruvate-dependent sugar phosphotransferase system"/>
    <property type="evidence" value="ECO:0007669"/>
    <property type="project" value="InterPro"/>
</dbReference>
<comment type="caution">
    <text evidence="9">The sequence shown here is derived from an EMBL/GenBank/DDBJ whole genome shotgun (WGS) entry which is preliminary data.</text>
</comment>
<name>A0A4R2KF91_9THEO</name>
<dbReference type="RefSeq" id="WP_132038825.1">
    <property type="nucleotide sequence ID" value="NZ_SLWU01000001.1"/>
</dbReference>
<evidence type="ECO:0000256" key="4">
    <source>
        <dbReference type="ARBA" id="ARBA00022840"/>
    </source>
</evidence>
<evidence type="ECO:0000259" key="7">
    <source>
        <dbReference type="PROSITE" id="PS51096"/>
    </source>
</evidence>
<dbReference type="PROSITE" id="PS51094">
    <property type="entry name" value="PTS_EIIA_TYPE_2"/>
    <property type="match status" value="1"/>
</dbReference>
<accession>A0A4R2KF91</accession>
<dbReference type="AlphaFoldDB" id="A0A4R2KF91"/>
<dbReference type="PROSITE" id="PS51372">
    <property type="entry name" value="PRD_2"/>
    <property type="match status" value="1"/>
</dbReference>
<dbReference type="GO" id="GO:0016301">
    <property type="term" value="F:kinase activity"/>
    <property type="evidence" value="ECO:0007669"/>
    <property type="project" value="UniProtKB-KW"/>
</dbReference>
<gene>
    <name evidence="9" type="ORF">EV203_10188</name>
</gene>
<dbReference type="GO" id="GO:0006355">
    <property type="term" value="P:regulation of DNA-templated transcription"/>
    <property type="evidence" value="ECO:0007669"/>
    <property type="project" value="InterPro"/>
</dbReference>
<dbReference type="InterPro" id="IPR004701">
    <property type="entry name" value="PTS_EIIA_man-typ"/>
</dbReference>
<dbReference type="GO" id="GO:0005524">
    <property type="term" value="F:ATP binding"/>
    <property type="evidence" value="ECO:0007669"/>
    <property type="project" value="UniProtKB-KW"/>
</dbReference>
<reference evidence="9 10" key="1">
    <citation type="submission" date="2019-03" db="EMBL/GenBank/DDBJ databases">
        <title>Genomic Encyclopedia of Type Strains, Phase IV (KMG-IV): sequencing the most valuable type-strain genomes for metagenomic binning, comparative biology and taxonomic classification.</title>
        <authorList>
            <person name="Goeker M."/>
        </authorList>
    </citation>
    <scope>NUCLEOTIDE SEQUENCE [LARGE SCALE GENOMIC DNA]</scope>
    <source>
        <strain evidence="9 10">DSM 13054</strain>
    </source>
</reference>
<protein>
    <submittedName>
        <fullName evidence="9">Sigma 54 modulation protein</fullName>
    </submittedName>
</protein>
<dbReference type="Pfam" id="PF00874">
    <property type="entry name" value="PRD"/>
    <property type="match status" value="1"/>
</dbReference>
<dbReference type="CDD" id="cd00006">
    <property type="entry name" value="PTS_IIA_man"/>
    <property type="match status" value="1"/>
</dbReference>
<dbReference type="Proteomes" id="UP000294886">
    <property type="component" value="Unassembled WGS sequence"/>
</dbReference>
<feature type="domain" description="PTS EIIA type-2" evidence="6">
    <location>
        <begin position="832"/>
        <end position="967"/>
    </location>
</feature>
<dbReference type="Pfam" id="PF00158">
    <property type="entry name" value="Sigma54_activat"/>
    <property type="match status" value="1"/>
</dbReference>
<feature type="domain" description="PTS EIIA type-4" evidence="7">
    <location>
        <begin position="595"/>
        <end position="717"/>
    </location>
</feature>
<keyword evidence="1" id="KW-0808">Transferase</keyword>
<dbReference type="Gene3D" id="3.40.930.10">
    <property type="entry name" value="Mannitol-specific EII, Chain A"/>
    <property type="match status" value="1"/>
</dbReference>
<dbReference type="SUPFAM" id="SSF63520">
    <property type="entry name" value="PTS-regulatory domain, PRD"/>
    <property type="match status" value="1"/>
</dbReference>
<evidence type="ECO:0000313" key="10">
    <source>
        <dbReference type="Proteomes" id="UP000294886"/>
    </source>
</evidence>
<feature type="domain" description="PRD" evidence="8">
    <location>
        <begin position="488"/>
        <end position="592"/>
    </location>
</feature>
<feature type="domain" description="Sigma-54 factor interaction" evidence="5">
    <location>
        <begin position="130"/>
        <end position="364"/>
    </location>
</feature>
<dbReference type="Gene3D" id="1.10.1790.10">
    <property type="entry name" value="PRD domain"/>
    <property type="match status" value="1"/>
</dbReference>
<dbReference type="InterPro" id="IPR027417">
    <property type="entry name" value="P-loop_NTPase"/>
</dbReference>
<dbReference type="InterPro" id="IPR036634">
    <property type="entry name" value="PRD_sf"/>
</dbReference>
<evidence type="ECO:0000256" key="1">
    <source>
        <dbReference type="ARBA" id="ARBA00022679"/>
    </source>
</evidence>
<dbReference type="InterPro" id="IPR002178">
    <property type="entry name" value="PTS_EIIA_type-2_dom"/>
</dbReference>
<dbReference type="InterPro" id="IPR003593">
    <property type="entry name" value="AAA+_ATPase"/>
</dbReference>
<dbReference type="Gene3D" id="1.10.10.60">
    <property type="entry name" value="Homeodomain-like"/>
    <property type="match status" value="1"/>
</dbReference>
<dbReference type="InterPro" id="IPR025943">
    <property type="entry name" value="Sigma_54_int_dom_ATP-bd_2"/>
</dbReference>
<keyword evidence="3" id="KW-0418">Kinase</keyword>
<dbReference type="InterPro" id="IPR016152">
    <property type="entry name" value="PTrfase/Anion_transptr"/>
</dbReference>
<keyword evidence="4" id="KW-0067">ATP-binding</keyword>
<proteinExistence type="predicted"/>
<dbReference type="Gene3D" id="3.40.50.300">
    <property type="entry name" value="P-loop containing nucleotide triphosphate hydrolases"/>
    <property type="match status" value="1"/>
</dbReference>
<dbReference type="Pfam" id="PF00359">
    <property type="entry name" value="PTS_EIIA_2"/>
    <property type="match status" value="1"/>
</dbReference>
<dbReference type="InterPro" id="IPR002078">
    <property type="entry name" value="Sigma_54_int"/>
</dbReference>
<evidence type="ECO:0000259" key="5">
    <source>
        <dbReference type="PROSITE" id="PS50045"/>
    </source>
</evidence>
<dbReference type="PROSITE" id="PS00676">
    <property type="entry name" value="SIGMA54_INTERACT_2"/>
    <property type="match status" value="1"/>
</dbReference>
<evidence type="ECO:0000259" key="8">
    <source>
        <dbReference type="PROSITE" id="PS51372"/>
    </source>
</evidence>
<dbReference type="SUPFAM" id="SSF55804">
    <property type="entry name" value="Phoshotransferase/anion transport protein"/>
    <property type="match status" value="1"/>
</dbReference>
<evidence type="ECO:0000256" key="3">
    <source>
        <dbReference type="ARBA" id="ARBA00022777"/>
    </source>
</evidence>
<dbReference type="Pfam" id="PF03610">
    <property type="entry name" value="EIIA-man"/>
    <property type="match status" value="1"/>
</dbReference>
<dbReference type="SUPFAM" id="SSF53062">
    <property type="entry name" value="PTS system fructose IIA component-like"/>
    <property type="match status" value="1"/>
</dbReference>
<dbReference type="SUPFAM" id="SSF52540">
    <property type="entry name" value="P-loop containing nucleoside triphosphate hydrolases"/>
    <property type="match status" value="1"/>
</dbReference>
<sequence length="967" mass="109387">MLDRIFEIIQKEDKKNPLTDEQIAALLNIKREDVTQFRLKNNIPDSRERRKPYLLEDLKKIIEEDPSISDRNLTKKLNLLGYNISRFVVSQLKKEILKEIKVERKVYLKNFVPEEDVESQKEEILSFKDIIGSEGSLKAQISLAKAAVLYPPHGLHTLIVGPPGAGKSQLAEAMYNFAVESGRFKEGAPFVVFNCADYADNPQLLMAQLFGYVKGAFTGADTEKRGLVEKANGGILFLDEVHRLPSEGQEILFYLLDKGKFRRLGETESTREAQIMLIAATTENPESALLLTFRRRIPVLIELPSLSERPPHERYEIIYNFFTKESVRLNKTIVIKKEALKALMLYECPGNLGQLRSDIQVACAKSFLASLGSKSSSLVVDVSDLPNHVKMGLFRLNKRDPEIERYLGEDLVVYPDKKVKIFPKEDRYMLPDEIYQFIEERFIDLKRQGLTKEEIDKILSKEMEIELKKFAASVKTSISISKKELVNVVGEKIVNAVEKAYEIAKRSFKNLEDNLFYSLAIHLSATYERILGGKPIFNPQLENIIREYPLEYSTAKIMAKEINKELGIELPEEEIGFIAMYLKTFSGEKPVEGGRVGVIVLTHGHVASSMAEVANRLLGVNHAIGIDMALDEKPEKVLERTIEVVKRIDEGKGCIILVDMGSLVTFGEIITKRTGIPTRVVARVDTVMVLEAVRRAIIPETTLDEIADAIDSEKSYVGKVETLFDKKPSKAIVTVCITGEGTALKIKKYIEDLIPELKENYKVIPVGMLRQEDIAKEIEKIRKENDVAAFVGTINPGIESIPFISVEEVLKGDGVEKIKKIIGLKKENPLKEVIDKELIFLDVDAFVKSDVIDLLAEKLYEKGYVDDRFLLSVYKREAMGATILNDGIAIPHGYPEHVIKPAIAIAKLKEPIYWEKDLMADLVFMIALKEESKEYFMYLYHVLTDQNSINKLKGARNPDEVREILTS</sequence>
<dbReference type="SMART" id="SM00382">
    <property type="entry name" value="AAA"/>
    <property type="match status" value="1"/>
</dbReference>
<organism evidence="9 10">
    <name type="scientific">Caldanaerobacter subterraneus</name>
    <dbReference type="NCBI Taxonomy" id="911092"/>
    <lineage>
        <taxon>Bacteria</taxon>
        <taxon>Bacillati</taxon>
        <taxon>Bacillota</taxon>
        <taxon>Clostridia</taxon>
        <taxon>Thermoanaerobacterales</taxon>
        <taxon>Thermoanaerobacteraceae</taxon>
        <taxon>Caldanaerobacter</taxon>
    </lineage>
</organism>
<dbReference type="PROSITE" id="PS51096">
    <property type="entry name" value="PTS_EIIA_TYPE_4"/>
    <property type="match status" value="1"/>
</dbReference>
<dbReference type="PANTHER" id="PTHR32071">
    <property type="entry name" value="TRANSCRIPTIONAL REGULATORY PROTEIN"/>
    <property type="match status" value="1"/>
</dbReference>
<dbReference type="PROSITE" id="PS50045">
    <property type="entry name" value="SIGMA54_INTERACT_4"/>
    <property type="match status" value="1"/>
</dbReference>
<evidence type="ECO:0000313" key="9">
    <source>
        <dbReference type="EMBL" id="TCO68618.1"/>
    </source>
</evidence>
<dbReference type="CDD" id="cd00009">
    <property type="entry name" value="AAA"/>
    <property type="match status" value="1"/>
</dbReference>